<keyword evidence="2" id="KW-0479">Metal-binding</keyword>
<dbReference type="PANTHER" id="PTHR43255:SF1">
    <property type="entry name" value="IRON-SULFUR-BINDING OXIDOREDUCTASE FADF-RELATED"/>
    <property type="match status" value="1"/>
</dbReference>
<evidence type="ECO:0000313" key="8">
    <source>
        <dbReference type="Proteomes" id="UP000190027"/>
    </source>
</evidence>
<reference evidence="7 8" key="1">
    <citation type="submission" date="2017-02" db="EMBL/GenBank/DDBJ databases">
        <authorList>
            <person name="Peterson S.W."/>
        </authorList>
    </citation>
    <scope>NUCLEOTIDE SEQUENCE [LARGE SCALE GENOMIC DNA]</scope>
    <source>
        <strain evidence="7 8">DSM 16080</strain>
    </source>
</reference>
<accession>A0A1T4W846</accession>
<dbReference type="GO" id="GO:0046872">
    <property type="term" value="F:metal ion binding"/>
    <property type="evidence" value="ECO:0007669"/>
    <property type="project" value="UniProtKB-KW"/>
</dbReference>
<dbReference type="InterPro" id="IPR017896">
    <property type="entry name" value="4Fe4S_Fe-S-bd"/>
</dbReference>
<proteinExistence type="predicted"/>
<keyword evidence="1" id="KW-0004">4Fe-4S</keyword>
<protein>
    <submittedName>
        <fullName evidence="7">Heterodisulfide reductase subunit C</fullName>
    </submittedName>
</protein>
<dbReference type="Gene3D" id="1.10.1060.10">
    <property type="entry name" value="Alpha-helical ferredoxin"/>
    <property type="match status" value="1"/>
</dbReference>
<keyword evidence="5" id="KW-0411">Iron-sulfur</keyword>
<organism evidence="7 8">
    <name type="scientific">Paucidesulfovibrio gracilis DSM 16080</name>
    <dbReference type="NCBI Taxonomy" id="1121449"/>
    <lineage>
        <taxon>Bacteria</taxon>
        <taxon>Pseudomonadati</taxon>
        <taxon>Thermodesulfobacteriota</taxon>
        <taxon>Desulfovibrionia</taxon>
        <taxon>Desulfovibrionales</taxon>
        <taxon>Desulfovibrionaceae</taxon>
        <taxon>Paucidesulfovibrio</taxon>
    </lineage>
</organism>
<dbReference type="Proteomes" id="UP000190027">
    <property type="component" value="Unassembled WGS sequence"/>
</dbReference>
<dbReference type="AlphaFoldDB" id="A0A1T4W846"/>
<evidence type="ECO:0000256" key="1">
    <source>
        <dbReference type="ARBA" id="ARBA00022485"/>
    </source>
</evidence>
<evidence type="ECO:0000256" key="4">
    <source>
        <dbReference type="ARBA" id="ARBA00023004"/>
    </source>
</evidence>
<evidence type="ECO:0000259" key="6">
    <source>
        <dbReference type="PROSITE" id="PS51379"/>
    </source>
</evidence>
<keyword evidence="4" id="KW-0408">Iron</keyword>
<dbReference type="GO" id="GO:0016491">
    <property type="term" value="F:oxidoreductase activity"/>
    <property type="evidence" value="ECO:0007669"/>
    <property type="project" value="UniProtKB-KW"/>
</dbReference>
<dbReference type="GO" id="GO:0051539">
    <property type="term" value="F:4 iron, 4 sulfur cluster binding"/>
    <property type="evidence" value="ECO:0007669"/>
    <property type="project" value="UniProtKB-KW"/>
</dbReference>
<dbReference type="PROSITE" id="PS51379">
    <property type="entry name" value="4FE4S_FER_2"/>
    <property type="match status" value="1"/>
</dbReference>
<dbReference type="InterPro" id="IPR051460">
    <property type="entry name" value="HdrC_iron-sulfur_subunit"/>
</dbReference>
<name>A0A1T4W846_9BACT</name>
<dbReference type="STRING" id="1121449.SAMN02745704_00477"/>
<feature type="domain" description="4Fe-4S ferredoxin-type" evidence="6">
    <location>
        <begin position="8"/>
        <end position="40"/>
    </location>
</feature>
<dbReference type="SUPFAM" id="SSF46548">
    <property type="entry name" value="alpha-helical ferredoxin"/>
    <property type="match status" value="1"/>
</dbReference>
<dbReference type="OrthoDB" id="9769677at2"/>
<dbReference type="RefSeq" id="WP_078716069.1">
    <property type="nucleotide sequence ID" value="NZ_FUYC01000002.1"/>
</dbReference>
<dbReference type="EMBL" id="FUYC01000002">
    <property type="protein sequence ID" value="SKA73472.1"/>
    <property type="molecule type" value="Genomic_DNA"/>
</dbReference>
<gene>
    <name evidence="7" type="ORF">SAMN02745704_00477</name>
</gene>
<dbReference type="InterPro" id="IPR009051">
    <property type="entry name" value="Helical_ferredxn"/>
</dbReference>
<dbReference type="PROSITE" id="PS00198">
    <property type="entry name" value="4FE4S_FER_1"/>
    <property type="match status" value="2"/>
</dbReference>
<keyword evidence="3" id="KW-0560">Oxidoreductase</keyword>
<evidence type="ECO:0000256" key="5">
    <source>
        <dbReference type="ARBA" id="ARBA00023014"/>
    </source>
</evidence>
<keyword evidence="8" id="KW-1185">Reference proteome</keyword>
<dbReference type="InterPro" id="IPR017900">
    <property type="entry name" value="4Fe4S_Fe_S_CS"/>
</dbReference>
<sequence>MNGTLKDPAAEIREHMAACMQCGTCSASCPNAAFMDISPRKLWRLAQLDRMDDVVASRTFWMCSSCYNCMLRCPRGLPTTRIMQALKRLAAERGAPGSRRRQAFYRAFTENVERYGRVQESALMNTYLRRRANPVLALSYAPLGWKLLRRGKLHLLPESGHKGRLAPLVNKVREMEGRS</sequence>
<evidence type="ECO:0000256" key="3">
    <source>
        <dbReference type="ARBA" id="ARBA00023002"/>
    </source>
</evidence>
<evidence type="ECO:0000313" key="7">
    <source>
        <dbReference type="EMBL" id="SKA73472.1"/>
    </source>
</evidence>
<dbReference type="Pfam" id="PF13187">
    <property type="entry name" value="Fer4_9"/>
    <property type="match status" value="1"/>
</dbReference>
<dbReference type="PANTHER" id="PTHR43255">
    <property type="entry name" value="IRON-SULFUR-BINDING OXIDOREDUCTASE FADF-RELATED-RELATED"/>
    <property type="match status" value="1"/>
</dbReference>
<evidence type="ECO:0000256" key="2">
    <source>
        <dbReference type="ARBA" id="ARBA00022723"/>
    </source>
</evidence>
<dbReference type="GO" id="GO:0005886">
    <property type="term" value="C:plasma membrane"/>
    <property type="evidence" value="ECO:0007669"/>
    <property type="project" value="TreeGrafter"/>
</dbReference>